<name>A0ABV7US59_9GAMM</name>
<keyword evidence="4 5" id="KW-0472">Membrane</keyword>
<feature type="domain" description="Lipopolysaccharide assembly protein A" evidence="6">
    <location>
        <begin position="22"/>
        <end position="75"/>
    </location>
</feature>
<accession>A0ABV7US59</accession>
<dbReference type="EMBL" id="JBHRYF010000001">
    <property type="protein sequence ID" value="MFC3659528.1"/>
    <property type="molecule type" value="Genomic_DNA"/>
</dbReference>
<evidence type="ECO:0000313" key="8">
    <source>
        <dbReference type="Proteomes" id="UP001595724"/>
    </source>
</evidence>
<evidence type="ECO:0000256" key="3">
    <source>
        <dbReference type="ARBA" id="ARBA00022989"/>
    </source>
</evidence>
<dbReference type="InterPro" id="IPR010445">
    <property type="entry name" value="LapA_dom"/>
</dbReference>
<proteinExistence type="predicted"/>
<evidence type="ECO:0000313" key="7">
    <source>
        <dbReference type="EMBL" id="MFC3659528.1"/>
    </source>
</evidence>
<protein>
    <submittedName>
        <fullName evidence="7">Lipopolysaccharide assembly protein LapA domain-containing protein</fullName>
    </submittedName>
</protein>
<keyword evidence="8" id="KW-1185">Reference proteome</keyword>
<feature type="transmembrane region" description="Helical" evidence="5">
    <location>
        <begin position="45"/>
        <end position="67"/>
    </location>
</feature>
<dbReference type="Pfam" id="PF06305">
    <property type="entry name" value="LapA_dom"/>
    <property type="match status" value="1"/>
</dbReference>
<organism evidence="7 8">
    <name type="scientific">Luteimonas notoginsengisoli</name>
    <dbReference type="NCBI Taxonomy" id="1578200"/>
    <lineage>
        <taxon>Bacteria</taxon>
        <taxon>Pseudomonadati</taxon>
        <taxon>Pseudomonadota</taxon>
        <taxon>Gammaproteobacteria</taxon>
        <taxon>Lysobacterales</taxon>
        <taxon>Lysobacteraceae</taxon>
        <taxon>Luteimonas</taxon>
    </lineage>
</organism>
<comment type="caution">
    <text evidence="7">The sequence shown here is derived from an EMBL/GenBank/DDBJ whole genome shotgun (WGS) entry which is preliminary data.</text>
</comment>
<keyword evidence="2 5" id="KW-0812">Transmembrane</keyword>
<evidence type="ECO:0000256" key="2">
    <source>
        <dbReference type="ARBA" id="ARBA00022692"/>
    </source>
</evidence>
<evidence type="ECO:0000256" key="4">
    <source>
        <dbReference type="ARBA" id="ARBA00023136"/>
    </source>
</evidence>
<gene>
    <name evidence="7" type="ORF">ACFOM9_05460</name>
</gene>
<evidence type="ECO:0000256" key="1">
    <source>
        <dbReference type="ARBA" id="ARBA00022475"/>
    </source>
</evidence>
<keyword evidence="3 5" id="KW-1133">Transmembrane helix</keyword>
<reference evidence="8" key="1">
    <citation type="journal article" date="2019" name="Int. J. Syst. Evol. Microbiol.">
        <title>The Global Catalogue of Microorganisms (GCM) 10K type strain sequencing project: providing services to taxonomists for standard genome sequencing and annotation.</title>
        <authorList>
            <consortium name="The Broad Institute Genomics Platform"/>
            <consortium name="The Broad Institute Genome Sequencing Center for Infectious Disease"/>
            <person name="Wu L."/>
            <person name="Ma J."/>
        </authorList>
    </citation>
    <scope>NUCLEOTIDE SEQUENCE [LARGE SCALE GENOMIC DNA]</scope>
    <source>
        <strain evidence="8">KCTC 42211</strain>
    </source>
</reference>
<evidence type="ECO:0000256" key="5">
    <source>
        <dbReference type="SAM" id="Phobius"/>
    </source>
</evidence>
<evidence type="ECO:0000259" key="6">
    <source>
        <dbReference type="Pfam" id="PF06305"/>
    </source>
</evidence>
<dbReference type="Proteomes" id="UP001595724">
    <property type="component" value="Unassembled WGS sequence"/>
</dbReference>
<dbReference type="RefSeq" id="WP_386707071.1">
    <property type="nucleotide sequence ID" value="NZ_JBHRYF010000001.1"/>
</dbReference>
<sequence>MRLLRFIIALSCIAAGVIVGALNPQPVSMDFGFVTLRAALGVSLLVALLAGAVAGGLMLAASVVVPLRRQLRRERARQPTAPATPQPGDS</sequence>
<keyword evidence="1" id="KW-1003">Cell membrane</keyword>